<dbReference type="PANTHER" id="PTHR24201:SF2">
    <property type="entry name" value="ANKYRIN REPEAT DOMAIN-CONTAINING PROTEIN 42"/>
    <property type="match status" value="1"/>
</dbReference>
<dbReference type="PROSITE" id="PS50088">
    <property type="entry name" value="ANK_REPEAT"/>
    <property type="match status" value="2"/>
</dbReference>
<dbReference type="InterPro" id="IPR002110">
    <property type="entry name" value="Ankyrin_rpt"/>
</dbReference>
<evidence type="ECO:0000256" key="3">
    <source>
        <dbReference type="PROSITE-ProRule" id="PRU00023"/>
    </source>
</evidence>
<keyword evidence="2 3" id="KW-0040">ANK repeat</keyword>
<organism evidence="5">
    <name type="scientific">Nyssomyia neivai</name>
    <dbReference type="NCBI Taxonomy" id="330878"/>
    <lineage>
        <taxon>Eukaryota</taxon>
        <taxon>Metazoa</taxon>
        <taxon>Ecdysozoa</taxon>
        <taxon>Arthropoda</taxon>
        <taxon>Hexapoda</taxon>
        <taxon>Insecta</taxon>
        <taxon>Pterygota</taxon>
        <taxon>Neoptera</taxon>
        <taxon>Endopterygota</taxon>
        <taxon>Diptera</taxon>
        <taxon>Nematocera</taxon>
        <taxon>Psychodoidea</taxon>
        <taxon>Psychodidae</taxon>
        <taxon>Nyssomyia</taxon>
    </lineage>
</organism>
<sequence>MSSDRFHKAARDGLIDVLKEGTAKELNTRDATGMTPVHCAALVGRLDALRLLVGRGGNPDKTDYYGNTALHIAAAKGHMQCVDFLVKFGVNLYAKDIERHNAKHLACLNNREDILIYLDTEIAKLEMTDRRKAKAQQETAEKECVKVIAKYNKYKQRMNQENDDDTHTMPHRTSTVLRAMRKLPLGGSKRDATATEASPQNNKTNFSSHVRGTFSRSRGVQRHIPQWMRHGPKDVDDFRVRKMDPSGKLTVSSLQGTRRDSEVLYVGTHASANGTKGERGRIRDVFEVGAISNEDDDGEILKSSFGTLSRSVSQPDFLAAVSNGDDLSEEIAMQRPSGLFNRPSLGTLAFRRSVNATLSHMALDASSIESNESRKKKSQKIKPRNQFVLSDSDTDVASSSDTDQEDGRTPLERFLLAFGLEEYYPIFEKERITLDILMILKEVDIEKLQLPLGPFRKLMNAVEERKNALSNPGAITDSRL</sequence>
<dbReference type="GO" id="GO:0005634">
    <property type="term" value="C:nucleus"/>
    <property type="evidence" value="ECO:0007669"/>
    <property type="project" value="TreeGrafter"/>
</dbReference>
<keyword evidence="5" id="KW-0647">Proteasome</keyword>
<dbReference type="InterPro" id="IPR050776">
    <property type="entry name" value="Ank_Repeat/CDKN_Inhibitor"/>
</dbReference>
<dbReference type="SUPFAM" id="SSF48403">
    <property type="entry name" value="Ankyrin repeat"/>
    <property type="match status" value="1"/>
</dbReference>
<proteinExistence type="predicted"/>
<dbReference type="SUPFAM" id="SSF47769">
    <property type="entry name" value="SAM/Pointed domain"/>
    <property type="match status" value="1"/>
</dbReference>
<evidence type="ECO:0000313" key="5">
    <source>
        <dbReference type="EMBL" id="JAV09552.1"/>
    </source>
</evidence>
<dbReference type="InterPro" id="IPR013761">
    <property type="entry name" value="SAM/pointed_sf"/>
</dbReference>
<reference evidence="5" key="1">
    <citation type="submission" date="2016-12" db="EMBL/GenBank/DDBJ databases">
        <title>An insight into the sialome and mialome of the sand fly, Nyssomyia neivai.</title>
        <authorList>
            <person name="Sebastian V."/>
            <person name="Goulart T.M."/>
            <person name="Oliveira W."/>
            <person name="Calvo E."/>
            <person name="Oliveira L.F."/>
            <person name="Pinto M.C."/>
            <person name="Rosselino A.M."/>
            <person name="Ribeiro J.M."/>
        </authorList>
    </citation>
    <scope>NUCLEOTIDE SEQUENCE</scope>
</reference>
<feature type="repeat" description="ANK" evidence="3">
    <location>
        <begin position="32"/>
        <end position="64"/>
    </location>
</feature>
<name>A0A1L8DSV1_9DIPT</name>
<dbReference type="SMART" id="SM00248">
    <property type="entry name" value="ANK"/>
    <property type="match status" value="3"/>
</dbReference>
<evidence type="ECO:0000256" key="2">
    <source>
        <dbReference type="ARBA" id="ARBA00023043"/>
    </source>
</evidence>
<dbReference type="PANTHER" id="PTHR24201">
    <property type="entry name" value="ANK_REP_REGION DOMAIN-CONTAINING PROTEIN"/>
    <property type="match status" value="1"/>
</dbReference>
<evidence type="ECO:0000256" key="1">
    <source>
        <dbReference type="ARBA" id="ARBA00022737"/>
    </source>
</evidence>
<dbReference type="EMBL" id="GFDF01004532">
    <property type="protein sequence ID" value="JAV09552.1"/>
    <property type="molecule type" value="Transcribed_RNA"/>
</dbReference>
<dbReference type="Gene3D" id="1.25.40.20">
    <property type="entry name" value="Ankyrin repeat-containing domain"/>
    <property type="match status" value="1"/>
</dbReference>
<dbReference type="PROSITE" id="PS50297">
    <property type="entry name" value="ANK_REP_REGION"/>
    <property type="match status" value="2"/>
</dbReference>
<feature type="compositionally biased region" description="Polar residues" evidence="4">
    <location>
        <begin position="195"/>
        <end position="218"/>
    </location>
</feature>
<dbReference type="AlphaFoldDB" id="A0A1L8DSV1"/>
<evidence type="ECO:0000256" key="4">
    <source>
        <dbReference type="SAM" id="MobiDB-lite"/>
    </source>
</evidence>
<feature type="repeat" description="ANK" evidence="3">
    <location>
        <begin position="65"/>
        <end position="97"/>
    </location>
</feature>
<accession>A0A1L8DSV1</accession>
<dbReference type="Pfam" id="PF12796">
    <property type="entry name" value="Ank_2"/>
    <property type="match status" value="1"/>
</dbReference>
<keyword evidence="1" id="KW-0677">Repeat</keyword>
<dbReference type="InterPro" id="IPR036770">
    <property type="entry name" value="Ankyrin_rpt-contain_sf"/>
</dbReference>
<dbReference type="Gene3D" id="1.10.150.50">
    <property type="entry name" value="Transcription Factor, Ets-1"/>
    <property type="match status" value="1"/>
</dbReference>
<feature type="region of interest" description="Disordered" evidence="4">
    <location>
        <begin position="186"/>
        <end position="221"/>
    </location>
</feature>
<protein>
    <submittedName>
        <fullName evidence="5">Putative 26s proteasome regulatory complex subunit psmd10</fullName>
    </submittedName>
</protein>
<dbReference type="GO" id="GO:0000502">
    <property type="term" value="C:proteasome complex"/>
    <property type="evidence" value="ECO:0007669"/>
    <property type="project" value="UniProtKB-KW"/>
</dbReference>